<dbReference type="EMBL" id="JACCKD010000001">
    <property type="protein sequence ID" value="MBA0124574.1"/>
    <property type="molecule type" value="Genomic_DNA"/>
</dbReference>
<dbReference type="InterPro" id="IPR013324">
    <property type="entry name" value="RNA_pol_sigma_r3/r4-like"/>
</dbReference>
<dbReference type="RefSeq" id="WP_180891423.1">
    <property type="nucleotide sequence ID" value="NZ_JACCKD010000001.1"/>
</dbReference>
<name>A0A837ZWR3_9PSEU</name>
<dbReference type="InterPro" id="IPR013325">
    <property type="entry name" value="RNA_pol_sigma_r2"/>
</dbReference>
<keyword evidence="3" id="KW-0731">Sigma factor</keyword>
<evidence type="ECO:0000313" key="7">
    <source>
        <dbReference type="EMBL" id="MBA0124574.1"/>
    </source>
</evidence>
<dbReference type="InterPro" id="IPR007627">
    <property type="entry name" value="RNA_pol_sigma70_r2"/>
</dbReference>
<evidence type="ECO:0000256" key="3">
    <source>
        <dbReference type="ARBA" id="ARBA00023082"/>
    </source>
</evidence>
<comment type="similarity">
    <text evidence="1">Belongs to the sigma-70 factor family. ECF subfamily.</text>
</comment>
<dbReference type="GO" id="GO:0003677">
    <property type="term" value="F:DNA binding"/>
    <property type="evidence" value="ECO:0007669"/>
    <property type="project" value="UniProtKB-KW"/>
</dbReference>
<evidence type="ECO:0000256" key="4">
    <source>
        <dbReference type="ARBA" id="ARBA00023125"/>
    </source>
</evidence>
<dbReference type="SUPFAM" id="SSF88659">
    <property type="entry name" value="Sigma3 and sigma4 domains of RNA polymerase sigma factors"/>
    <property type="match status" value="1"/>
</dbReference>
<feature type="domain" description="RNA polymerase sigma-70 region 2" evidence="6">
    <location>
        <begin position="50"/>
        <end position="117"/>
    </location>
</feature>
<dbReference type="Gene3D" id="1.10.10.10">
    <property type="entry name" value="Winged helix-like DNA-binding domain superfamily/Winged helix DNA-binding domain"/>
    <property type="match status" value="1"/>
</dbReference>
<evidence type="ECO:0000259" key="6">
    <source>
        <dbReference type="Pfam" id="PF04542"/>
    </source>
</evidence>
<dbReference type="PANTHER" id="PTHR43133">
    <property type="entry name" value="RNA POLYMERASE ECF-TYPE SIGMA FACTO"/>
    <property type="match status" value="1"/>
</dbReference>
<keyword evidence="4" id="KW-0238">DNA-binding</keyword>
<dbReference type="InterPro" id="IPR036388">
    <property type="entry name" value="WH-like_DNA-bd_sf"/>
</dbReference>
<dbReference type="InterPro" id="IPR014284">
    <property type="entry name" value="RNA_pol_sigma-70_dom"/>
</dbReference>
<keyword evidence="8" id="KW-1185">Reference proteome</keyword>
<dbReference type="PANTHER" id="PTHR43133:SF8">
    <property type="entry name" value="RNA POLYMERASE SIGMA FACTOR HI_1459-RELATED"/>
    <property type="match status" value="1"/>
</dbReference>
<gene>
    <name evidence="7" type="ORF">H0B56_03365</name>
</gene>
<organism evidence="7 8">
    <name type="scientific">Haloechinothrix aidingensis</name>
    <dbReference type="NCBI Taxonomy" id="2752311"/>
    <lineage>
        <taxon>Bacteria</taxon>
        <taxon>Bacillati</taxon>
        <taxon>Actinomycetota</taxon>
        <taxon>Actinomycetes</taxon>
        <taxon>Pseudonocardiales</taxon>
        <taxon>Pseudonocardiaceae</taxon>
        <taxon>Haloechinothrix</taxon>
    </lineage>
</organism>
<evidence type="ECO:0000256" key="5">
    <source>
        <dbReference type="ARBA" id="ARBA00023163"/>
    </source>
</evidence>
<dbReference type="GO" id="GO:0006352">
    <property type="term" value="P:DNA-templated transcription initiation"/>
    <property type="evidence" value="ECO:0007669"/>
    <property type="project" value="InterPro"/>
</dbReference>
<evidence type="ECO:0000256" key="1">
    <source>
        <dbReference type="ARBA" id="ARBA00010641"/>
    </source>
</evidence>
<proteinExistence type="inferred from homology"/>
<dbReference type="AlphaFoldDB" id="A0A837ZWR3"/>
<keyword evidence="5" id="KW-0804">Transcription</keyword>
<sequence>MESTEDHDANVVRRGTVGDEAAVVRRGTVGDEAAVVRRAAAGDRTAVEILVARYSPAMRSIAWRYRLGHADVTDVLQEVWLLFWQHVDTIREPERIAGWLRTTTQREALRVVRLRRREEPDERCHELAVRTLDRYTPEAQVLRADEARALVRAAHRLDPRDRELASAIANEPDLTYAQLARRLGVQESSVGPIRARCLRKLRRILAAEGVGDAHGREG</sequence>
<dbReference type="InterPro" id="IPR039425">
    <property type="entry name" value="RNA_pol_sigma-70-like"/>
</dbReference>
<dbReference type="Pfam" id="PF04542">
    <property type="entry name" value="Sigma70_r2"/>
    <property type="match status" value="1"/>
</dbReference>
<dbReference type="Proteomes" id="UP000582974">
    <property type="component" value="Unassembled WGS sequence"/>
</dbReference>
<keyword evidence="2" id="KW-0805">Transcription regulation</keyword>
<comment type="caution">
    <text evidence="7">The sequence shown here is derived from an EMBL/GenBank/DDBJ whole genome shotgun (WGS) entry which is preliminary data.</text>
</comment>
<accession>A0A837ZWR3</accession>
<reference evidence="7 8" key="1">
    <citation type="submission" date="2020-07" db="EMBL/GenBank/DDBJ databases">
        <title>Genome of Haloechinothrix sp.</title>
        <authorList>
            <person name="Tang S.-K."/>
            <person name="Yang L."/>
            <person name="Zhu W.-Y."/>
        </authorList>
    </citation>
    <scope>NUCLEOTIDE SEQUENCE [LARGE SCALE GENOMIC DNA]</scope>
    <source>
        <strain evidence="7 8">YIM 98757</strain>
    </source>
</reference>
<protein>
    <submittedName>
        <fullName evidence="7">Sigma-70 family RNA polymerase sigma factor</fullName>
    </submittedName>
</protein>
<dbReference type="SUPFAM" id="SSF88946">
    <property type="entry name" value="Sigma2 domain of RNA polymerase sigma factors"/>
    <property type="match status" value="1"/>
</dbReference>
<evidence type="ECO:0000256" key="2">
    <source>
        <dbReference type="ARBA" id="ARBA00023015"/>
    </source>
</evidence>
<dbReference type="GO" id="GO:0016987">
    <property type="term" value="F:sigma factor activity"/>
    <property type="evidence" value="ECO:0007669"/>
    <property type="project" value="UniProtKB-KW"/>
</dbReference>
<dbReference type="NCBIfam" id="TIGR02937">
    <property type="entry name" value="sigma70-ECF"/>
    <property type="match status" value="1"/>
</dbReference>
<evidence type="ECO:0000313" key="8">
    <source>
        <dbReference type="Proteomes" id="UP000582974"/>
    </source>
</evidence>
<dbReference type="Gene3D" id="1.10.1740.10">
    <property type="match status" value="1"/>
</dbReference>